<feature type="signal peptide" evidence="3">
    <location>
        <begin position="1"/>
        <end position="18"/>
    </location>
</feature>
<feature type="compositionally biased region" description="Basic residues" evidence="1">
    <location>
        <begin position="305"/>
        <end position="325"/>
    </location>
</feature>
<proteinExistence type="predicted"/>
<sequence>MLRRAVGTTLACVLGTSAFLLPPNTPATQPGELAIDVPPVNTKSVALTLPCSECAFSGKQEKIEDVDAEDDGLFWIQGGANNVLVNITVSDDGQRLEFNGETIYPLGLQVADMFHSPKIYVNQVASSASWEDIQSGDAKTTPLEVTGHGVSIMEENIVSPEGDILIPIRHTIFELEKQPVSLDEVTVQLLKTHKGELLIVHAESSTPPPPRPDDFFGPPPEEMPEDFLFPFPPSKDGPPGPPPADFGKHKECKNLPASLCKFRNIVEDKIMGMKKGGCHGRKGGRPHMGKLPGHIRPPHFPRPNGRPHHHGRPHHMRPHGHHGHHRHHFMHAFTRGLAAVLIPTMAGVAVGMFVSLLGLMVGRLIGFLWIKFYRGGRRGYASVALDESTADKINTEKEVMIEEEAIEAPPVYEDAPAYEEAVKEQK</sequence>
<evidence type="ECO:0000313" key="4">
    <source>
        <dbReference type="EMBL" id="KAK4503004.1"/>
    </source>
</evidence>
<accession>A0ABR0EN43</accession>
<evidence type="ECO:0000313" key="5">
    <source>
        <dbReference type="Proteomes" id="UP001305779"/>
    </source>
</evidence>
<protein>
    <submittedName>
        <fullName evidence="4">Uncharacterized protein</fullName>
    </submittedName>
</protein>
<gene>
    <name evidence="4" type="ORF">PRZ48_006431</name>
</gene>
<reference evidence="4 5" key="1">
    <citation type="journal article" date="2023" name="G3 (Bethesda)">
        <title>A chromosome-level genome assembly of Zasmidium syzygii isolated from banana leaves.</title>
        <authorList>
            <person name="van Westerhoven A.C."/>
            <person name="Mehrabi R."/>
            <person name="Talebi R."/>
            <person name="Steentjes M.B.F."/>
            <person name="Corcolon B."/>
            <person name="Chong P.A."/>
            <person name="Kema G.H.J."/>
            <person name="Seidl M.F."/>
        </authorList>
    </citation>
    <scope>NUCLEOTIDE SEQUENCE [LARGE SCALE GENOMIC DNA]</scope>
    <source>
        <strain evidence="4 5">P124</strain>
    </source>
</reference>
<evidence type="ECO:0000256" key="1">
    <source>
        <dbReference type="SAM" id="MobiDB-lite"/>
    </source>
</evidence>
<keyword evidence="5" id="KW-1185">Reference proteome</keyword>
<keyword evidence="2" id="KW-1133">Transmembrane helix</keyword>
<dbReference type="PANTHER" id="PTHR40622:SF1">
    <property type="match status" value="1"/>
</dbReference>
<feature type="region of interest" description="Disordered" evidence="1">
    <location>
        <begin position="300"/>
        <end position="325"/>
    </location>
</feature>
<keyword evidence="2" id="KW-0472">Membrane</keyword>
<name>A0ABR0EN43_ZASCE</name>
<dbReference type="Proteomes" id="UP001305779">
    <property type="component" value="Unassembled WGS sequence"/>
</dbReference>
<dbReference type="PANTHER" id="PTHR40622">
    <property type="match status" value="1"/>
</dbReference>
<evidence type="ECO:0000256" key="3">
    <source>
        <dbReference type="SAM" id="SignalP"/>
    </source>
</evidence>
<organism evidence="4 5">
    <name type="scientific">Zasmidium cellare</name>
    <name type="common">Wine cellar mold</name>
    <name type="synonym">Racodium cellare</name>
    <dbReference type="NCBI Taxonomy" id="395010"/>
    <lineage>
        <taxon>Eukaryota</taxon>
        <taxon>Fungi</taxon>
        <taxon>Dikarya</taxon>
        <taxon>Ascomycota</taxon>
        <taxon>Pezizomycotina</taxon>
        <taxon>Dothideomycetes</taxon>
        <taxon>Dothideomycetidae</taxon>
        <taxon>Mycosphaerellales</taxon>
        <taxon>Mycosphaerellaceae</taxon>
        <taxon>Zasmidium</taxon>
    </lineage>
</organism>
<evidence type="ECO:0000256" key="2">
    <source>
        <dbReference type="SAM" id="Phobius"/>
    </source>
</evidence>
<feature type="chain" id="PRO_5045047434" evidence="3">
    <location>
        <begin position="19"/>
        <end position="426"/>
    </location>
</feature>
<comment type="caution">
    <text evidence="4">The sequence shown here is derived from an EMBL/GenBank/DDBJ whole genome shotgun (WGS) entry which is preliminary data.</text>
</comment>
<feature type="transmembrane region" description="Helical" evidence="2">
    <location>
        <begin position="337"/>
        <end position="370"/>
    </location>
</feature>
<keyword evidence="2" id="KW-0812">Transmembrane</keyword>
<keyword evidence="3" id="KW-0732">Signal</keyword>
<dbReference type="EMBL" id="JAXOVC010000004">
    <property type="protein sequence ID" value="KAK4503004.1"/>
    <property type="molecule type" value="Genomic_DNA"/>
</dbReference>